<dbReference type="AlphaFoldDB" id="A0A1G9APC0"/>
<name>A0A1G9APC0_9BACI</name>
<dbReference type="PANTHER" id="PTHR34818">
    <property type="entry name" value="PROTEIN BLI-3"/>
    <property type="match status" value="1"/>
</dbReference>
<dbReference type="PANTHER" id="PTHR34818:SF1">
    <property type="entry name" value="PROTEIN BLI-3"/>
    <property type="match status" value="1"/>
</dbReference>
<dbReference type="InterPro" id="IPR052917">
    <property type="entry name" value="Stress-Dev_Protein"/>
</dbReference>
<dbReference type="InterPro" id="IPR011576">
    <property type="entry name" value="Pyridox_Oxase_N"/>
</dbReference>
<evidence type="ECO:0000313" key="2">
    <source>
        <dbReference type="EMBL" id="SDK28664.1"/>
    </source>
</evidence>
<gene>
    <name evidence="2" type="ORF">SAMN05216243_2620</name>
</gene>
<keyword evidence="3" id="KW-1185">Reference proteome</keyword>
<dbReference type="STRING" id="407036.SAMN05216243_2620"/>
<dbReference type="Pfam" id="PF01243">
    <property type="entry name" value="PNPOx_N"/>
    <property type="match status" value="1"/>
</dbReference>
<evidence type="ECO:0000259" key="1">
    <source>
        <dbReference type="Pfam" id="PF01243"/>
    </source>
</evidence>
<dbReference type="EMBL" id="FNFL01000004">
    <property type="protein sequence ID" value="SDK28664.1"/>
    <property type="molecule type" value="Genomic_DNA"/>
</dbReference>
<accession>A0A1G9APC0</accession>
<sequence length="140" mass="15979">MEQSEIKAKAERILDSNLIGTLATVKGDKPFSRYMTFFNDNFTLYSATDKNTHKVEDIEKNNSVHILIGYNGEGLDNAYLEIEGKAAIKDSPEIKEKIWNEKLSPWFEGPADPSYTVLEIQPDEIRLMNTKENDPQILQL</sequence>
<protein>
    <submittedName>
        <fullName evidence="2">General stress protein 26</fullName>
    </submittedName>
</protein>
<reference evidence="2 3" key="1">
    <citation type="submission" date="2016-10" db="EMBL/GenBank/DDBJ databases">
        <authorList>
            <person name="de Groot N.N."/>
        </authorList>
    </citation>
    <scope>NUCLEOTIDE SEQUENCE [LARGE SCALE GENOMIC DNA]</scope>
    <source>
        <strain evidence="2 3">CGMCC 1.6502</strain>
    </source>
</reference>
<organism evidence="2 3">
    <name type="scientific">Sediminibacillus albus</name>
    <dbReference type="NCBI Taxonomy" id="407036"/>
    <lineage>
        <taxon>Bacteria</taxon>
        <taxon>Bacillati</taxon>
        <taxon>Bacillota</taxon>
        <taxon>Bacilli</taxon>
        <taxon>Bacillales</taxon>
        <taxon>Bacillaceae</taxon>
        <taxon>Sediminibacillus</taxon>
    </lineage>
</organism>
<dbReference type="SUPFAM" id="SSF50475">
    <property type="entry name" value="FMN-binding split barrel"/>
    <property type="match status" value="1"/>
</dbReference>
<dbReference type="Proteomes" id="UP000198694">
    <property type="component" value="Unassembled WGS sequence"/>
</dbReference>
<dbReference type="OrthoDB" id="5431160at2"/>
<dbReference type="Gene3D" id="2.30.110.10">
    <property type="entry name" value="Electron Transport, Fmn-binding Protein, Chain A"/>
    <property type="match status" value="1"/>
</dbReference>
<evidence type="ECO:0000313" key="3">
    <source>
        <dbReference type="Proteomes" id="UP000198694"/>
    </source>
</evidence>
<feature type="domain" description="Pyridoxamine 5'-phosphate oxidase N-terminal" evidence="1">
    <location>
        <begin position="7"/>
        <end position="128"/>
    </location>
</feature>
<dbReference type="RefSeq" id="WP_093214977.1">
    <property type="nucleotide sequence ID" value="NZ_FNFL01000004.1"/>
</dbReference>
<dbReference type="InterPro" id="IPR012349">
    <property type="entry name" value="Split_barrel_FMN-bd"/>
</dbReference>
<proteinExistence type="predicted"/>